<proteinExistence type="predicted"/>
<dbReference type="OrthoDB" id="9876293at2759"/>
<name>A0A4Y2LKH8_ARAVE</name>
<comment type="caution">
    <text evidence="1">The sequence shown here is derived from an EMBL/GenBank/DDBJ whole genome shotgun (WGS) entry which is preliminary data.</text>
</comment>
<sequence>MFLSPQIIEELNSSVANFRDLLIHIGKGHDNPDVRDKMRVMRKKCVDRCSTANRVLMPQIRNTLISEEWDSPIHVANSQKVPVLKVLEEESRLGIKELTKLLCEIRYISVQRLLSRKVATWWNEKFLSLLLAEFPHKNVQAFNLRGSCKRSLYNSKIPPLSRTNGFIYPDLSDLPSLDPINERLISHRLPFIRNRRLRAEDYAQVFIRVTRVKLPYAFYISGSLKMIASRHIYTFS</sequence>
<dbReference type="EMBL" id="BGPR01006003">
    <property type="protein sequence ID" value="GBN15275.1"/>
    <property type="molecule type" value="Genomic_DNA"/>
</dbReference>
<dbReference type="AlphaFoldDB" id="A0A4Y2LKH8"/>
<keyword evidence="2" id="KW-1185">Reference proteome</keyword>
<reference evidence="1 2" key="1">
    <citation type="journal article" date="2019" name="Sci. Rep.">
        <title>Orb-weaving spider Araneus ventricosus genome elucidates the spidroin gene catalogue.</title>
        <authorList>
            <person name="Kono N."/>
            <person name="Nakamura H."/>
            <person name="Ohtoshi R."/>
            <person name="Moran D.A.P."/>
            <person name="Shinohara A."/>
            <person name="Yoshida Y."/>
            <person name="Fujiwara M."/>
            <person name="Mori M."/>
            <person name="Tomita M."/>
            <person name="Arakawa K."/>
        </authorList>
    </citation>
    <scope>NUCLEOTIDE SEQUENCE [LARGE SCALE GENOMIC DNA]</scope>
</reference>
<accession>A0A4Y2LKH8</accession>
<gene>
    <name evidence="1" type="ORF">AVEN_114130_1</name>
</gene>
<evidence type="ECO:0000313" key="2">
    <source>
        <dbReference type="Proteomes" id="UP000499080"/>
    </source>
</evidence>
<organism evidence="1 2">
    <name type="scientific">Araneus ventricosus</name>
    <name type="common">Orbweaver spider</name>
    <name type="synonym">Epeira ventricosa</name>
    <dbReference type="NCBI Taxonomy" id="182803"/>
    <lineage>
        <taxon>Eukaryota</taxon>
        <taxon>Metazoa</taxon>
        <taxon>Ecdysozoa</taxon>
        <taxon>Arthropoda</taxon>
        <taxon>Chelicerata</taxon>
        <taxon>Arachnida</taxon>
        <taxon>Araneae</taxon>
        <taxon>Araneomorphae</taxon>
        <taxon>Entelegynae</taxon>
        <taxon>Araneoidea</taxon>
        <taxon>Araneidae</taxon>
        <taxon>Araneus</taxon>
    </lineage>
</organism>
<protein>
    <submittedName>
        <fullName evidence="1">Uncharacterized protein</fullName>
    </submittedName>
</protein>
<dbReference type="Proteomes" id="UP000499080">
    <property type="component" value="Unassembled WGS sequence"/>
</dbReference>
<evidence type="ECO:0000313" key="1">
    <source>
        <dbReference type="EMBL" id="GBN15275.1"/>
    </source>
</evidence>